<feature type="compositionally biased region" description="Polar residues" evidence="3">
    <location>
        <begin position="454"/>
        <end position="470"/>
    </location>
</feature>
<dbReference type="Proteomes" id="UP000515163">
    <property type="component" value="Unplaced"/>
</dbReference>
<dbReference type="SUPFAM" id="SSF49854">
    <property type="entry name" value="Spermadhesin, CUB domain"/>
    <property type="match status" value="1"/>
</dbReference>
<accession>A0A6P8IH78</accession>
<keyword evidence="4" id="KW-0732">Signal</keyword>
<reference evidence="7" key="1">
    <citation type="submission" date="2025-08" db="UniProtKB">
        <authorList>
            <consortium name="RefSeq"/>
        </authorList>
    </citation>
    <scope>IDENTIFICATION</scope>
    <source>
        <tissue evidence="7">Tentacle</tissue>
    </source>
</reference>
<dbReference type="Pfam" id="PF16977">
    <property type="entry name" value="ApeC"/>
    <property type="match status" value="1"/>
</dbReference>
<dbReference type="InParanoid" id="A0A6P8IH78"/>
<dbReference type="PANTHER" id="PTHR19324">
    <property type="entry name" value="PERFORIN-LIKE PROTEIN 1"/>
    <property type="match status" value="1"/>
</dbReference>
<dbReference type="Gene3D" id="2.60.120.290">
    <property type="entry name" value="Spermadhesin, CUB domain"/>
    <property type="match status" value="1"/>
</dbReference>
<evidence type="ECO:0000313" key="7">
    <source>
        <dbReference type="RefSeq" id="XP_031566202.1"/>
    </source>
</evidence>
<dbReference type="PANTHER" id="PTHR19324:SF33">
    <property type="entry name" value="MUCIN-5AC"/>
    <property type="match status" value="1"/>
</dbReference>
<feature type="signal peptide" evidence="4">
    <location>
        <begin position="1"/>
        <end position="17"/>
    </location>
</feature>
<dbReference type="RefSeq" id="XP_031566202.1">
    <property type="nucleotide sequence ID" value="XM_031710342.1"/>
</dbReference>
<feature type="non-terminal residue" evidence="7">
    <location>
        <position position="516"/>
    </location>
</feature>
<proteinExistence type="predicted"/>
<feature type="region of interest" description="Disordered" evidence="3">
    <location>
        <begin position="369"/>
        <end position="516"/>
    </location>
</feature>
<dbReference type="CDD" id="cd00041">
    <property type="entry name" value="CUB"/>
    <property type="match status" value="1"/>
</dbReference>
<evidence type="ECO:0000256" key="3">
    <source>
        <dbReference type="SAM" id="MobiDB-lite"/>
    </source>
</evidence>
<evidence type="ECO:0000256" key="2">
    <source>
        <dbReference type="PROSITE-ProRule" id="PRU00059"/>
    </source>
</evidence>
<feature type="domain" description="CUB" evidence="5">
    <location>
        <begin position="258"/>
        <end position="368"/>
    </location>
</feature>
<keyword evidence="1" id="KW-1015">Disulfide bond</keyword>
<feature type="compositionally biased region" description="Low complexity" evidence="3">
    <location>
        <begin position="441"/>
        <end position="453"/>
    </location>
</feature>
<feature type="compositionally biased region" description="Polar residues" evidence="3">
    <location>
        <begin position="486"/>
        <end position="516"/>
    </location>
</feature>
<dbReference type="OrthoDB" id="9991628at2759"/>
<feature type="chain" id="PRO_5027893941" evidence="4">
    <location>
        <begin position="18"/>
        <end position="516"/>
    </location>
</feature>
<feature type="compositionally biased region" description="Low complexity" evidence="3">
    <location>
        <begin position="370"/>
        <end position="382"/>
    </location>
</feature>
<organism evidence="6 7">
    <name type="scientific">Actinia tenebrosa</name>
    <name type="common">Australian red waratah sea anemone</name>
    <dbReference type="NCBI Taxonomy" id="6105"/>
    <lineage>
        <taxon>Eukaryota</taxon>
        <taxon>Metazoa</taxon>
        <taxon>Cnidaria</taxon>
        <taxon>Anthozoa</taxon>
        <taxon>Hexacorallia</taxon>
        <taxon>Actiniaria</taxon>
        <taxon>Actiniidae</taxon>
        <taxon>Actinia</taxon>
    </lineage>
</organism>
<name>A0A6P8IH78_ACTTE</name>
<dbReference type="Pfam" id="PF00431">
    <property type="entry name" value="CUB"/>
    <property type="match status" value="1"/>
</dbReference>
<dbReference type="SMART" id="SM00042">
    <property type="entry name" value="CUB"/>
    <property type="match status" value="1"/>
</dbReference>
<evidence type="ECO:0000256" key="1">
    <source>
        <dbReference type="ARBA" id="ARBA00023157"/>
    </source>
</evidence>
<dbReference type="PROSITE" id="PS01180">
    <property type="entry name" value="CUB"/>
    <property type="match status" value="1"/>
</dbReference>
<dbReference type="GeneID" id="116301306"/>
<dbReference type="KEGG" id="aten:116301306"/>
<evidence type="ECO:0000313" key="6">
    <source>
        <dbReference type="Proteomes" id="UP000515163"/>
    </source>
</evidence>
<dbReference type="InterPro" id="IPR035914">
    <property type="entry name" value="Sperma_CUB_dom_sf"/>
</dbReference>
<dbReference type="InterPro" id="IPR000859">
    <property type="entry name" value="CUB_dom"/>
</dbReference>
<dbReference type="InterPro" id="IPR031569">
    <property type="entry name" value="ApeC"/>
</dbReference>
<sequence length="516" mass="58505">MASLFALLLFLFQAVDLEGLTSWPGGKYGMLKPTTGCPEEWTKKNWKYTKVINWRYRNWYYMYMGWTDKGYVLQETKANYPNNTSSDILHIQGHVGPNSVLRYFCVKRTYVNWLSPIEWPQGRYCIHQNGNHHSVPRGIIYMLYDTDDNNNHVTQYVDDFIGYWGNSIKMWFSCQTSGDKKIPISLPITKPFYLLPYGSRDCQQVKWMVATTERIKYHTRNYKGHKQNGFGYETVPYHEIGDINDKGITMYYCYYKSCNYTLTDKKGVFQSPRFPGKYPDGQLCSWRIIVPDNHTLLVRFTNFSLHESAKPDNLTFLTFVDGSFHLNDTFHGHHNQPFTITATNDVLFEFLTNEEGHSTGFRAEYTVFKTPETTPSSPPSTTRNISQHTTLSTNTLTGLPTTKIPTTETGSDNNNSKADNLKPPETTPSPPSTTRNIGQHTTLNTNTGVLNTTKIPTTETGNDTNNSNADTLKPPETTPSPPSTTGNIGQHTTLNTNTVTGVPTTKIPTTETGNDT</sequence>
<gene>
    <name evidence="7" type="primary">LOC116301306</name>
</gene>
<feature type="compositionally biased region" description="Polar residues" evidence="3">
    <location>
        <begin position="383"/>
        <end position="418"/>
    </location>
</feature>
<comment type="caution">
    <text evidence="2">Lacks conserved residue(s) required for the propagation of feature annotation.</text>
</comment>
<dbReference type="AlphaFoldDB" id="A0A6P8IH78"/>
<protein>
    <submittedName>
        <fullName evidence="7">Uncharacterized protein LOC116301306</fullName>
    </submittedName>
</protein>
<keyword evidence="6" id="KW-1185">Reference proteome</keyword>
<evidence type="ECO:0000256" key="4">
    <source>
        <dbReference type="SAM" id="SignalP"/>
    </source>
</evidence>
<evidence type="ECO:0000259" key="5">
    <source>
        <dbReference type="PROSITE" id="PS01180"/>
    </source>
</evidence>